<dbReference type="InterPro" id="IPR002364">
    <property type="entry name" value="Quin_OxRdtase/zeta-crystal_CS"/>
</dbReference>
<dbReference type="InterPro" id="IPR013149">
    <property type="entry name" value="ADH-like_C"/>
</dbReference>
<protein>
    <submittedName>
        <fullName evidence="4">NAD(P)H-quinone oxidoreductase</fullName>
    </submittedName>
</protein>
<dbReference type="GO" id="GO:0070402">
    <property type="term" value="F:NADPH binding"/>
    <property type="evidence" value="ECO:0007669"/>
    <property type="project" value="TreeGrafter"/>
</dbReference>
<keyword evidence="2" id="KW-0560">Oxidoreductase</keyword>
<dbReference type="SMART" id="SM00829">
    <property type="entry name" value="PKS_ER"/>
    <property type="match status" value="1"/>
</dbReference>
<keyword evidence="1" id="KW-0521">NADP</keyword>
<feature type="domain" description="Enoyl reductase (ER)" evidence="3">
    <location>
        <begin position="15"/>
        <end position="332"/>
    </location>
</feature>
<dbReference type="Gene3D" id="3.90.180.10">
    <property type="entry name" value="Medium-chain alcohol dehydrogenases, catalytic domain"/>
    <property type="match status" value="1"/>
</dbReference>
<evidence type="ECO:0000256" key="2">
    <source>
        <dbReference type="ARBA" id="ARBA00023002"/>
    </source>
</evidence>
<proteinExistence type="predicted"/>
<dbReference type="GO" id="GO:0016651">
    <property type="term" value="F:oxidoreductase activity, acting on NAD(P)H"/>
    <property type="evidence" value="ECO:0007669"/>
    <property type="project" value="TreeGrafter"/>
</dbReference>
<dbReference type="AlphaFoldDB" id="A0AAU7V751"/>
<dbReference type="InterPro" id="IPR020843">
    <property type="entry name" value="ER"/>
</dbReference>
<accession>A0AAU7V751</accession>
<evidence type="ECO:0000256" key="1">
    <source>
        <dbReference type="ARBA" id="ARBA00022857"/>
    </source>
</evidence>
<dbReference type="Pfam" id="PF00107">
    <property type="entry name" value="ADH_zinc_N"/>
    <property type="match status" value="1"/>
</dbReference>
<dbReference type="InterPro" id="IPR011032">
    <property type="entry name" value="GroES-like_sf"/>
</dbReference>
<dbReference type="NCBIfam" id="TIGR02824">
    <property type="entry name" value="quinone_pig3"/>
    <property type="match status" value="1"/>
</dbReference>
<evidence type="ECO:0000259" key="3">
    <source>
        <dbReference type="SMART" id="SM00829"/>
    </source>
</evidence>
<dbReference type="PANTHER" id="PTHR48106">
    <property type="entry name" value="QUINONE OXIDOREDUCTASE PIG3-RELATED"/>
    <property type="match status" value="1"/>
</dbReference>
<dbReference type="SUPFAM" id="SSF50129">
    <property type="entry name" value="GroES-like"/>
    <property type="match status" value="1"/>
</dbReference>
<dbReference type="Pfam" id="PF08240">
    <property type="entry name" value="ADH_N"/>
    <property type="match status" value="1"/>
</dbReference>
<dbReference type="GO" id="GO:0008270">
    <property type="term" value="F:zinc ion binding"/>
    <property type="evidence" value="ECO:0007669"/>
    <property type="project" value="InterPro"/>
</dbReference>
<dbReference type="PANTHER" id="PTHR48106:SF8">
    <property type="entry name" value="OS02G0805600 PROTEIN"/>
    <property type="match status" value="1"/>
</dbReference>
<dbReference type="PROSITE" id="PS01162">
    <property type="entry name" value="QOR_ZETA_CRYSTAL"/>
    <property type="match status" value="1"/>
</dbReference>
<reference evidence="4" key="1">
    <citation type="submission" date="2023-11" db="EMBL/GenBank/DDBJ databases">
        <title>Scrofimicrobium hongkongense sp. nov., isolated from a patient with peritonitis.</title>
        <authorList>
            <person name="Lao H.Y."/>
            <person name="Wong A.Y.P."/>
            <person name="Ng T.L."/>
            <person name="Wong R.Y.L."/>
            <person name="Yau M.C.Y."/>
            <person name="Lam J.Y.W."/>
            <person name="Siu G.K.H."/>
        </authorList>
    </citation>
    <scope>NUCLEOTIDE SEQUENCE</scope>
    <source>
        <strain evidence="4">R131</strain>
    </source>
</reference>
<evidence type="ECO:0000313" key="4">
    <source>
        <dbReference type="EMBL" id="XBW07823.1"/>
    </source>
</evidence>
<dbReference type="Gene3D" id="3.40.50.720">
    <property type="entry name" value="NAD(P)-binding Rossmann-like Domain"/>
    <property type="match status" value="1"/>
</dbReference>
<dbReference type="SUPFAM" id="SSF51735">
    <property type="entry name" value="NAD(P)-binding Rossmann-fold domains"/>
    <property type="match status" value="1"/>
</dbReference>
<dbReference type="InterPro" id="IPR036291">
    <property type="entry name" value="NAD(P)-bd_dom_sf"/>
</dbReference>
<dbReference type="InterPro" id="IPR014189">
    <property type="entry name" value="Quinone_OxRdtase_PIG3"/>
</dbReference>
<organism evidence="4">
    <name type="scientific">Scrofimicrobium appendicitidis</name>
    <dbReference type="NCBI Taxonomy" id="3079930"/>
    <lineage>
        <taxon>Bacteria</taxon>
        <taxon>Bacillati</taxon>
        <taxon>Actinomycetota</taxon>
        <taxon>Actinomycetes</taxon>
        <taxon>Actinomycetales</taxon>
        <taxon>Actinomycetaceae</taxon>
        <taxon>Scrofimicrobium</taxon>
    </lineage>
</organism>
<dbReference type="KEGG" id="sapp:SAC06_09285"/>
<dbReference type="InterPro" id="IPR013154">
    <property type="entry name" value="ADH-like_N"/>
</dbReference>
<dbReference type="EMBL" id="CP138335">
    <property type="protein sequence ID" value="XBW07823.1"/>
    <property type="molecule type" value="Genomic_DNA"/>
</dbReference>
<sequence>MRLIPTQMSIACYAGPGGPEVVIEQRRQVPQPAPGEVLIEVVAAGLNRADVLQREGHYPPPVGESDIPGLEVSGRVVDWGPGVDPDLFPGGEPVVALLGSGGYAQYVCVPAGQVLPAPKGLDLVAAGALMEVASTVVSNLSLTVPVQPGQWVLVHGGSGGIGTFALQYLRARGARPLATVSSPAKAEWALRFGAEAAINYREEDFVERVGELTGGHGADVILDVVGAKYLTRNVTALAADGRLVNIGLSGGTRAELDLGRLLAKRAGVIGTGLRSRSAADKERIVQQVHREVWPLLASGQLTVPVERTFPLSQAREAHEYFDSGAHLGKVALLAGPDQSSR</sequence>
<dbReference type="RefSeq" id="WP_350258024.1">
    <property type="nucleotide sequence ID" value="NZ_CP138335.1"/>
</dbReference>
<dbReference type="CDD" id="cd05276">
    <property type="entry name" value="p53_inducible_oxidoreductase"/>
    <property type="match status" value="1"/>
</dbReference>
<gene>
    <name evidence="4" type="ORF">SAC06_09285</name>
</gene>
<name>A0AAU7V751_9ACTO</name>